<sequence>MRIAALAAALAATLTAAGLSPARAQDALDATGELRIAAVGQTRVIMVQGVAADPFVWEWSFLDEAVESEEGRIDAAATSVMYDCAARTRRALVLEAYGDGTFLSQTPLYEEPAPVAPGTLADGALRVVCEPEANSDGAAFPDMAAARAAMDLRKGPMVTPP</sequence>
<reference evidence="2 3" key="1">
    <citation type="submission" date="2017-03" db="EMBL/GenBank/DDBJ databases">
        <title>Lifting the veil on microbial sulfur biogeochemistry in mining wastewaters.</title>
        <authorList>
            <person name="Kantor R.S."/>
            <person name="Colenbrander Nelson T."/>
            <person name="Marshall S."/>
            <person name="Bennett D."/>
            <person name="Apte S."/>
            <person name="Camacho D."/>
            <person name="Thomas B.C."/>
            <person name="Warren L.A."/>
            <person name="Banfield J.F."/>
        </authorList>
    </citation>
    <scope>NUCLEOTIDE SEQUENCE [LARGE SCALE GENOMIC DNA]</scope>
    <source>
        <strain evidence="2">32-68-21</strain>
    </source>
</reference>
<name>A0A258HGI5_9CAUL</name>
<feature type="chain" id="PRO_5012129853" evidence="1">
    <location>
        <begin position="25"/>
        <end position="161"/>
    </location>
</feature>
<dbReference type="AlphaFoldDB" id="A0A258HGI5"/>
<protein>
    <submittedName>
        <fullName evidence="2">Uncharacterized protein</fullName>
    </submittedName>
</protein>
<accession>A0A258HGI5</accession>
<keyword evidence="1" id="KW-0732">Signal</keyword>
<dbReference type="EMBL" id="NCEQ01000011">
    <property type="protein sequence ID" value="OYX55859.1"/>
    <property type="molecule type" value="Genomic_DNA"/>
</dbReference>
<evidence type="ECO:0000313" key="2">
    <source>
        <dbReference type="EMBL" id="OYX55859.1"/>
    </source>
</evidence>
<comment type="caution">
    <text evidence="2">The sequence shown here is derived from an EMBL/GenBank/DDBJ whole genome shotgun (WGS) entry which is preliminary data.</text>
</comment>
<organism evidence="2 3">
    <name type="scientific">Brevundimonas subvibrioides</name>
    <dbReference type="NCBI Taxonomy" id="74313"/>
    <lineage>
        <taxon>Bacteria</taxon>
        <taxon>Pseudomonadati</taxon>
        <taxon>Pseudomonadota</taxon>
        <taxon>Alphaproteobacteria</taxon>
        <taxon>Caulobacterales</taxon>
        <taxon>Caulobacteraceae</taxon>
        <taxon>Brevundimonas</taxon>
    </lineage>
</organism>
<dbReference type="Proteomes" id="UP000216147">
    <property type="component" value="Unassembled WGS sequence"/>
</dbReference>
<evidence type="ECO:0000313" key="3">
    <source>
        <dbReference type="Proteomes" id="UP000216147"/>
    </source>
</evidence>
<evidence type="ECO:0000256" key="1">
    <source>
        <dbReference type="SAM" id="SignalP"/>
    </source>
</evidence>
<proteinExistence type="predicted"/>
<gene>
    <name evidence="2" type="ORF">B7Y86_11810</name>
</gene>
<feature type="signal peptide" evidence="1">
    <location>
        <begin position="1"/>
        <end position="24"/>
    </location>
</feature>